<dbReference type="OrthoDB" id="4303499at2"/>
<dbReference type="InterPro" id="IPR022002">
    <property type="entry name" value="ChsH2_Znr"/>
</dbReference>
<organism evidence="3 4">
    <name type="scientific">Hydrocarboniphaga effusa AP103</name>
    <dbReference type="NCBI Taxonomy" id="1172194"/>
    <lineage>
        <taxon>Bacteria</taxon>
        <taxon>Pseudomonadati</taxon>
        <taxon>Pseudomonadota</taxon>
        <taxon>Gammaproteobacteria</taxon>
        <taxon>Nevskiales</taxon>
        <taxon>Nevskiaceae</taxon>
        <taxon>Hydrocarboniphaga</taxon>
    </lineage>
</organism>
<accession>I8I3Y5</accession>
<dbReference type="Pfam" id="PF01796">
    <property type="entry name" value="OB_ChsH2_C"/>
    <property type="match status" value="1"/>
</dbReference>
<evidence type="ECO:0008006" key="5">
    <source>
        <dbReference type="Google" id="ProtNLM"/>
    </source>
</evidence>
<evidence type="ECO:0000259" key="2">
    <source>
        <dbReference type="Pfam" id="PF12172"/>
    </source>
</evidence>
<dbReference type="STRING" id="1172194.WQQ_09780"/>
<feature type="domain" description="ChsH2 C-terminal OB-fold" evidence="1">
    <location>
        <begin position="51"/>
        <end position="119"/>
    </location>
</feature>
<dbReference type="Proteomes" id="UP000003704">
    <property type="component" value="Unassembled WGS sequence"/>
</dbReference>
<dbReference type="AlphaFoldDB" id="I8I3Y5"/>
<sequence>MGKQIPIKEDLFTWPSDAPQLIGGKCPECGEHHFPLQQNCPSCASRRIDAVKLSRRGKLWTWTTQTFVPPVPPYTGPIENFKPFGVGYIELPEGLCVEGRLTTADIDKLKIGMEVELVVETFRTDEQGNDILSYAFAPV</sequence>
<reference evidence="3 4" key="1">
    <citation type="journal article" date="2012" name="J. Bacteriol.">
        <title>Genome Sequence of n-Alkane-Degrading Hydrocarboniphaga effusa Strain AP103T (ATCC BAA-332T).</title>
        <authorList>
            <person name="Chang H.K."/>
            <person name="Zylstra G.J."/>
            <person name="Chae J.C."/>
        </authorList>
    </citation>
    <scope>NUCLEOTIDE SEQUENCE [LARGE SCALE GENOMIC DNA]</scope>
    <source>
        <strain evidence="3 4">AP103</strain>
    </source>
</reference>
<feature type="domain" description="ChsH2 rubredoxin-like zinc ribbon" evidence="2">
    <location>
        <begin position="19"/>
        <end position="47"/>
    </location>
</feature>
<dbReference type="Gene3D" id="6.10.30.10">
    <property type="match status" value="1"/>
</dbReference>
<protein>
    <recommendedName>
        <fullName evidence="5">DNA-binding protein</fullName>
    </recommendedName>
</protein>
<evidence type="ECO:0000259" key="1">
    <source>
        <dbReference type="Pfam" id="PF01796"/>
    </source>
</evidence>
<evidence type="ECO:0000313" key="4">
    <source>
        <dbReference type="Proteomes" id="UP000003704"/>
    </source>
</evidence>
<gene>
    <name evidence="3" type="ORF">WQQ_09780</name>
</gene>
<dbReference type="PANTHER" id="PTHR34075:SF5">
    <property type="entry name" value="BLR3430 PROTEIN"/>
    <property type="match status" value="1"/>
</dbReference>
<dbReference type="SUPFAM" id="SSF50249">
    <property type="entry name" value="Nucleic acid-binding proteins"/>
    <property type="match status" value="1"/>
</dbReference>
<dbReference type="Pfam" id="PF12172">
    <property type="entry name" value="zf-ChsH2"/>
    <property type="match status" value="1"/>
</dbReference>
<dbReference type="InterPro" id="IPR052513">
    <property type="entry name" value="Thioester_dehydratase-like"/>
</dbReference>
<dbReference type="PANTHER" id="PTHR34075">
    <property type="entry name" value="BLR3430 PROTEIN"/>
    <property type="match status" value="1"/>
</dbReference>
<comment type="caution">
    <text evidence="3">The sequence shown here is derived from an EMBL/GenBank/DDBJ whole genome shotgun (WGS) entry which is preliminary data.</text>
</comment>
<dbReference type="EMBL" id="AKGD01000001">
    <property type="protein sequence ID" value="EIT70841.1"/>
    <property type="molecule type" value="Genomic_DNA"/>
</dbReference>
<keyword evidence="4" id="KW-1185">Reference proteome</keyword>
<dbReference type="InterPro" id="IPR012340">
    <property type="entry name" value="NA-bd_OB-fold"/>
</dbReference>
<evidence type="ECO:0000313" key="3">
    <source>
        <dbReference type="EMBL" id="EIT70841.1"/>
    </source>
</evidence>
<dbReference type="RefSeq" id="WP_007183934.1">
    <property type="nucleotide sequence ID" value="NZ_AKGD01000001.1"/>
</dbReference>
<name>I8I3Y5_9GAMM</name>
<proteinExistence type="predicted"/>
<dbReference type="InterPro" id="IPR002878">
    <property type="entry name" value="ChsH2_C"/>
</dbReference>